<dbReference type="PRINTS" id="PR00385">
    <property type="entry name" value="P450"/>
</dbReference>
<sequence>MSESHISTVLLGMVGHGHLRSFNDLDQIDGVTAALSLFKMAGVTLLLGVVAKILYNMYLHPLSKIPGPKWYAATGLPRYRINVSGYSHSVLHDLHSKYGEVVRVGPNEVSFTAPKAWSEVYGQKRVAGTGGHGHDFLENAKQKLFFDNVTMRGSLLSMEKNAHIAARKNLNSAFSAQAVADQEVIVKRHIDMAIKLMHDAVATSAATKSGVDIASFINWTLFDVIGDLGFGEAFGSLENGAEHAWVSMIPTAVQTAARSANVVCLLGERLGNLAMGFLVSKELRQKLTWHRSMASDKFERRRTLGQGRPDFMSPMFDDPEFWTHARMRATITTFITAGSETSSTTLASAVYYLSSVKAEPGDISALAKLRAELDAHFTSDDQITFSSVRNLPFLSAVIDETMRLHPAAVTTFPRETREGGIVVEGYYLPENTAIGIAQYSMFRNQRNFHIAEKFMPQRWLGTDSRFASDRKDAFQPFSYGPRNCIGRYLAYAEMRSILARIVFNFDFELRPESYNWVDQRSFNIWDKGPLYVNLTHRVK</sequence>
<dbReference type="PANTHER" id="PTHR24305:SF29">
    <property type="entry name" value="BENZOATE-PARA-HYDROXYLASE"/>
    <property type="match status" value="1"/>
</dbReference>
<feature type="binding site" description="axial binding residue" evidence="8">
    <location>
        <position position="484"/>
    </location>
    <ligand>
        <name>heme</name>
        <dbReference type="ChEBI" id="CHEBI:30413"/>
    </ligand>
    <ligandPart>
        <name>Fe</name>
        <dbReference type="ChEBI" id="CHEBI:18248"/>
    </ligandPart>
</feature>
<dbReference type="InterPro" id="IPR001128">
    <property type="entry name" value="Cyt_P450"/>
</dbReference>
<protein>
    <submittedName>
        <fullName evidence="10">Cytochrome p450</fullName>
    </submittedName>
</protein>
<dbReference type="GO" id="GO:0016705">
    <property type="term" value="F:oxidoreductase activity, acting on paired donors, with incorporation or reduction of molecular oxygen"/>
    <property type="evidence" value="ECO:0007669"/>
    <property type="project" value="InterPro"/>
</dbReference>
<dbReference type="Pfam" id="PF00067">
    <property type="entry name" value="p450"/>
    <property type="match status" value="1"/>
</dbReference>
<evidence type="ECO:0000256" key="8">
    <source>
        <dbReference type="PIRSR" id="PIRSR602401-1"/>
    </source>
</evidence>
<name>S3CBK3_OPHP1</name>
<accession>S3CBK3</accession>
<keyword evidence="4 8" id="KW-0479">Metal-binding</keyword>
<dbReference type="InterPro" id="IPR036396">
    <property type="entry name" value="Cyt_P450_sf"/>
</dbReference>
<dbReference type="PRINTS" id="PR00463">
    <property type="entry name" value="EP450I"/>
</dbReference>
<dbReference type="GO" id="GO:0005506">
    <property type="term" value="F:iron ion binding"/>
    <property type="evidence" value="ECO:0007669"/>
    <property type="project" value="InterPro"/>
</dbReference>
<proteinExistence type="inferred from homology"/>
<evidence type="ECO:0000256" key="7">
    <source>
        <dbReference type="ARBA" id="ARBA00023033"/>
    </source>
</evidence>
<dbReference type="Gene3D" id="1.10.630.10">
    <property type="entry name" value="Cytochrome P450"/>
    <property type="match status" value="1"/>
</dbReference>
<keyword evidence="5 9" id="KW-0560">Oxidoreductase</keyword>
<evidence type="ECO:0000256" key="4">
    <source>
        <dbReference type="ARBA" id="ARBA00022723"/>
    </source>
</evidence>
<keyword evidence="6 8" id="KW-0408">Iron</keyword>
<dbReference type="STRING" id="1262450.S3CBK3"/>
<dbReference type="CDD" id="cd11058">
    <property type="entry name" value="CYP60B-like"/>
    <property type="match status" value="1"/>
</dbReference>
<dbReference type="SUPFAM" id="SSF48264">
    <property type="entry name" value="Cytochrome P450"/>
    <property type="match status" value="1"/>
</dbReference>
<evidence type="ECO:0000256" key="3">
    <source>
        <dbReference type="ARBA" id="ARBA00022617"/>
    </source>
</evidence>
<dbReference type="GO" id="GO:0004497">
    <property type="term" value="F:monooxygenase activity"/>
    <property type="evidence" value="ECO:0007669"/>
    <property type="project" value="UniProtKB-KW"/>
</dbReference>
<comment type="similarity">
    <text evidence="2 9">Belongs to the cytochrome P450 family.</text>
</comment>
<gene>
    <name evidence="10" type="ORF">F503_05979</name>
</gene>
<evidence type="ECO:0000313" key="10">
    <source>
        <dbReference type="EMBL" id="EPE10884.1"/>
    </source>
</evidence>
<evidence type="ECO:0000256" key="2">
    <source>
        <dbReference type="ARBA" id="ARBA00010617"/>
    </source>
</evidence>
<dbReference type="HOGENOM" id="CLU_001570_14_11_1"/>
<dbReference type="PANTHER" id="PTHR24305">
    <property type="entry name" value="CYTOCHROME P450"/>
    <property type="match status" value="1"/>
</dbReference>
<dbReference type="PROSITE" id="PS00086">
    <property type="entry name" value="CYTOCHROME_P450"/>
    <property type="match status" value="1"/>
</dbReference>
<dbReference type="AlphaFoldDB" id="S3CBK3"/>
<comment type="cofactor">
    <cofactor evidence="1 8">
        <name>heme</name>
        <dbReference type="ChEBI" id="CHEBI:30413"/>
    </cofactor>
</comment>
<dbReference type="InterPro" id="IPR002401">
    <property type="entry name" value="Cyt_P450_E_grp-I"/>
</dbReference>
<evidence type="ECO:0000256" key="1">
    <source>
        <dbReference type="ARBA" id="ARBA00001971"/>
    </source>
</evidence>
<dbReference type="eggNOG" id="KOG0156">
    <property type="taxonomic scope" value="Eukaryota"/>
</dbReference>
<keyword evidence="3 8" id="KW-0349">Heme</keyword>
<dbReference type="OrthoDB" id="1470350at2759"/>
<dbReference type="InterPro" id="IPR050121">
    <property type="entry name" value="Cytochrome_P450_monoxygenase"/>
</dbReference>
<dbReference type="VEuPathDB" id="FungiDB:F503_05979"/>
<evidence type="ECO:0000256" key="9">
    <source>
        <dbReference type="RuleBase" id="RU000461"/>
    </source>
</evidence>
<dbReference type="InterPro" id="IPR017972">
    <property type="entry name" value="Cyt_P450_CS"/>
</dbReference>
<evidence type="ECO:0000256" key="6">
    <source>
        <dbReference type="ARBA" id="ARBA00023004"/>
    </source>
</evidence>
<dbReference type="Proteomes" id="UP000016923">
    <property type="component" value="Unassembled WGS sequence"/>
</dbReference>
<keyword evidence="11" id="KW-1185">Reference proteome</keyword>
<dbReference type="GO" id="GO:0020037">
    <property type="term" value="F:heme binding"/>
    <property type="evidence" value="ECO:0007669"/>
    <property type="project" value="InterPro"/>
</dbReference>
<evidence type="ECO:0000313" key="11">
    <source>
        <dbReference type="Proteomes" id="UP000016923"/>
    </source>
</evidence>
<dbReference type="EMBL" id="KE148146">
    <property type="protein sequence ID" value="EPE10884.1"/>
    <property type="molecule type" value="Genomic_DNA"/>
</dbReference>
<reference evidence="10 11" key="1">
    <citation type="journal article" date="2013" name="BMC Genomics">
        <title>The genome and transcriptome of the pine saprophyte Ophiostoma piceae, and a comparison with the bark beetle-associated pine pathogen Grosmannia clavigera.</title>
        <authorList>
            <person name="Haridas S."/>
            <person name="Wang Y."/>
            <person name="Lim L."/>
            <person name="Massoumi Alamouti S."/>
            <person name="Jackman S."/>
            <person name="Docking R."/>
            <person name="Robertson G."/>
            <person name="Birol I."/>
            <person name="Bohlmann J."/>
            <person name="Breuil C."/>
        </authorList>
    </citation>
    <scope>NUCLEOTIDE SEQUENCE [LARGE SCALE GENOMIC DNA]</scope>
    <source>
        <strain evidence="10 11">UAMH 11346</strain>
    </source>
</reference>
<keyword evidence="7 9" id="KW-0503">Monooxygenase</keyword>
<organism evidence="10 11">
    <name type="scientific">Ophiostoma piceae (strain UAMH 11346)</name>
    <name type="common">Sap stain fungus</name>
    <dbReference type="NCBI Taxonomy" id="1262450"/>
    <lineage>
        <taxon>Eukaryota</taxon>
        <taxon>Fungi</taxon>
        <taxon>Dikarya</taxon>
        <taxon>Ascomycota</taxon>
        <taxon>Pezizomycotina</taxon>
        <taxon>Sordariomycetes</taxon>
        <taxon>Sordariomycetidae</taxon>
        <taxon>Ophiostomatales</taxon>
        <taxon>Ophiostomataceae</taxon>
        <taxon>Ophiostoma</taxon>
    </lineage>
</organism>
<evidence type="ECO:0000256" key="5">
    <source>
        <dbReference type="ARBA" id="ARBA00023002"/>
    </source>
</evidence>